<dbReference type="AlphaFoldDB" id="A0A9P3LYI4"/>
<name>A0A9P3LYI4_9FUNG</name>
<keyword evidence="3" id="KW-1185">Reference proteome</keyword>
<proteinExistence type="predicted"/>
<reference evidence="2" key="1">
    <citation type="submission" date="2021-11" db="EMBL/GenBank/DDBJ databases">
        <authorList>
            <person name="Herlambang A."/>
            <person name="Guo Y."/>
            <person name="Takashima Y."/>
            <person name="Nishizawa T."/>
        </authorList>
    </citation>
    <scope>NUCLEOTIDE SEQUENCE</scope>
    <source>
        <strain evidence="2">E1425</strain>
    </source>
</reference>
<sequence length="85" mass="9830">MQQSPPSRYPFYQNGITAPPESPQRRDLFRLGFGNYDLVSVHLELDPAVHYYHLYVDLFGRRQDPIVEGGIGEELQLPLPEMEEV</sequence>
<gene>
    <name evidence="2" type="ORF">EMPS_07834</name>
</gene>
<evidence type="ECO:0000256" key="1">
    <source>
        <dbReference type="SAM" id="MobiDB-lite"/>
    </source>
</evidence>
<accession>A0A9P3LYI4</accession>
<protein>
    <submittedName>
        <fullName evidence="2">Uncharacterized protein</fullName>
    </submittedName>
</protein>
<dbReference type="OrthoDB" id="10512311at2759"/>
<evidence type="ECO:0000313" key="3">
    <source>
        <dbReference type="Proteomes" id="UP000827284"/>
    </source>
</evidence>
<feature type="region of interest" description="Disordered" evidence="1">
    <location>
        <begin position="1"/>
        <end position="20"/>
    </location>
</feature>
<dbReference type="Proteomes" id="UP000827284">
    <property type="component" value="Unassembled WGS sequence"/>
</dbReference>
<comment type="caution">
    <text evidence="2">The sequence shown here is derived from an EMBL/GenBank/DDBJ whole genome shotgun (WGS) entry which is preliminary data.</text>
</comment>
<dbReference type="EMBL" id="BQFW01000011">
    <property type="protein sequence ID" value="GJJ75476.1"/>
    <property type="molecule type" value="Genomic_DNA"/>
</dbReference>
<organism evidence="2 3">
    <name type="scientific">Entomortierella parvispora</name>
    <dbReference type="NCBI Taxonomy" id="205924"/>
    <lineage>
        <taxon>Eukaryota</taxon>
        <taxon>Fungi</taxon>
        <taxon>Fungi incertae sedis</taxon>
        <taxon>Mucoromycota</taxon>
        <taxon>Mortierellomycotina</taxon>
        <taxon>Mortierellomycetes</taxon>
        <taxon>Mortierellales</taxon>
        <taxon>Mortierellaceae</taxon>
        <taxon>Entomortierella</taxon>
    </lineage>
</organism>
<reference evidence="2" key="2">
    <citation type="journal article" date="2022" name="Microbiol. Resour. Announc.">
        <title>Whole-Genome Sequence of Entomortierella parvispora E1425, a Mucoromycotan Fungus Associated with Burkholderiaceae-Related Endosymbiotic Bacteria.</title>
        <authorList>
            <person name="Herlambang A."/>
            <person name="Guo Y."/>
            <person name="Takashima Y."/>
            <person name="Narisawa K."/>
            <person name="Ohta H."/>
            <person name="Nishizawa T."/>
        </authorList>
    </citation>
    <scope>NUCLEOTIDE SEQUENCE</scope>
    <source>
        <strain evidence="2">E1425</strain>
    </source>
</reference>
<evidence type="ECO:0000313" key="2">
    <source>
        <dbReference type="EMBL" id="GJJ75476.1"/>
    </source>
</evidence>